<dbReference type="KEGG" id="psoj:PHYSODRAFT_259766"/>
<accession>G4Z2X0</accession>
<sequence length="206" mass="23409">TTACKRPQTNRTHTIALLKQGFVARLARASHEPPRPTHLEGRPDRSNPSCRWLTYNKTSSTCSHPYFNMATNSAFTLLGPKLDSKTVVAMLFREPSTLGRTCNACNNFVKQTKWAGNTNLLNHLVSKHPSYEGIARKCLREKRVVTMDMFVDRHTQETYQWMNLVVHKNFTFAGVDDETVRAAVKFNSMSSKTLKARMVPNVEPPR</sequence>
<organism evidence="1 2">
    <name type="scientific">Phytophthora sojae (strain P6497)</name>
    <name type="common">Soybean stem and root rot agent</name>
    <name type="synonym">Phytophthora megasperma f. sp. glycines</name>
    <dbReference type="NCBI Taxonomy" id="1094619"/>
    <lineage>
        <taxon>Eukaryota</taxon>
        <taxon>Sar</taxon>
        <taxon>Stramenopiles</taxon>
        <taxon>Oomycota</taxon>
        <taxon>Peronosporomycetes</taxon>
        <taxon>Peronosporales</taxon>
        <taxon>Peronosporaceae</taxon>
        <taxon>Phytophthora</taxon>
    </lineage>
</organism>
<proteinExistence type="predicted"/>
<feature type="non-terminal residue" evidence="1">
    <location>
        <position position="1"/>
    </location>
</feature>
<keyword evidence="2" id="KW-1185">Reference proteome</keyword>
<dbReference type="Proteomes" id="UP000002640">
    <property type="component" value="Unassembled WGS sequence"/>
</dbReference>
<name>G4Z2X0_PHYSP</name>
<dbReference type="GeneID" id="20639118"/>
<dbReference type="AlphaFoldDB" id="G4Z2X0"/>
<evidence type="ECO:0000313" key="2">
    <source>
        <dbReference type="Proteomes" id="UP000002640"/>
    </source>
</evidence>
<dbReference type="EMBL" id="JH159153">
    <property type="protein sequence ID" value="EGZ19303.1"/>
    <property type="molecule type" value="Genomic_DNA"/>
</dbReference>
<reference evidence="1 2" key="1">
    <citation type="journal article" date="2006" name="Science">
        <title>Phytophthora genome sequences uncover evolutionary origins and mechanisms of pathogenesis.</title>
        <authorList>
            <person name="Tyler B.M."/>
            <person name="Tripathy S."/>
            <person name="Zhang X."/>
            <person name="Dehal P."/>
            <person name="Jiang R.H."/>
            <person name="Aerts A."/>
            <person name="Arredondo F.D."/>
            <person name="Baxter L."/>
            <person name="Bensasson D."/>
            <person name="Beynon J.L."/>
            <person name="Chapman J."/>
            <person name="Damasceno C.M."/>
            <person name="Dorrance A.E."/>
            <person name="Dou D."/>
            <person name="Dickerman A.W."/>
            <person name="Dubchak I.L."/>
            <person name="Garbelotto M."/>
            <person name="Gijzen M."/>
            <person name="Gordon S.G."/>
            <person name="Govers F."/>
            <person name="Grunwald N.J."/>
            <person name="Huang W."/>
            <person name="Ivors K.L."/>
            <person name="Jones R.W."/>
            <person name="Kamoun S."/>
            <person name="Krampis K."/>
            <person name="Lamour K.H."/>
            <person name="Lee M.K."/>
            <person name="McDonald W.H."/>
            <person name="Medina M."/>
            <person name="Meijer H.J."/>
            <person name="Nordberg E.K."/>
            <person name="Maclean D.J."/>
            <person name="Ospina-Giraldo M.D."/>
            <person name="Morris P.F."/>
            <person name="Phuntumart V."/>
            <person name="Putnam N.H."/>
            <person name="Rash S."/>
            <person name="Rose J.K."/>
            <person name="Sakihama Y."/>
            <person name="Salamov A.A."/>
            <person name="Savidor A."/>
            <person name="Scheuring C.F."/>
            <person name="Smith B.M."/>
            <person name="Sobral B.W."/>
            <person name="Terry A."/>
            <person name="Torto-Alalibo T.A."/>
            <person name="Win J."/>
            <person name="Xu Z."/>
            <person name="Zhang H."/>
            <person name="Grigoriev I.V."/>
            <person name="Rokhsar D.S."/>
            <person name="Boore J.L."/>
        </authorList>
    </citation>
    <scope>NUCLEOTIDE SEQUENCE [LARGE SCALE GENOMIC DNA]</scope>
    <source>
        <strain evidence="1 2">P6497</strain>
    </source>
</reference>
<dbReference type="RefSeq" id="XP_009522020.1">
    <property type="nucleotide sequence ID" value="XM_009523725.1"/>
</dbReference>
<evidence type="ECO:0008006" key="3">
    <source>
        <dbReference type="Google" id="ProtNLM"/>
    </source>
</evidence>
<protein>
    <recommendedName>
        <fullName evidence="3">BED-type domain-containing protein</fullName>
    </recommendedName>
</protein>
<dbReference type="InParanoid" id="G4Z2X0"/>
<gene>
    <name evidence="1" type="ORF">PHYSODRAFT_259766</name>
</gene>
<evidence type="ECO:0000313" key="1">
    <source>
        <dbReference type="EMBL" id="EGZ19303.1"/>
    </source>
</evidence>